<keyword evidence="3" id="KW-1185">Reference proteome</keyword>
<proteinExistence type="predicted"/>
<evidence type="ECO:0000259" key="1">
    <source>
        <dbReference type="Pfam" id="PF01814"/>
    </source>
</evidence>
<feature type="domain" description="Hemerythrin-like" evidence="1">
    <location>
        <begin position="25"/>
        <end position="158"/>
    </location>
</feature>
<dbReference type="OrthoDB" id="7619676at2"/>
<organism evidence="2 3">
    <name type="scientific">Roseovarius bejariae</name>
    <dbReference type="NCBI Taxonomy" id="2576383"/>
    <lineage>
        <taxon>Bacteria</taxon>
        <taxon>Pseudomonadati</taxon>
        <taxon>Pseudomonadota</taxon>
        <taxon>Alphaproteobacteria</taxon>
        <taxon>Rhodobacterales</taxon>
        <taxon>Roseobacteraceae</taxon>
        <taxon>Roseovarius</taxon>
    </lineage>
</organism>
<comment type="caution">
    <text evidence="2">The sequence shown here is derived from an EMBL/GenBank/DDBJ whole genome shotgun (WGS) entry which is preliminary data.</text>
</comment>
<dbReference type="RefSeq" id="WP_154149332.1">
    <property type="nucleotide sequence ID" value="NZ_SZWE01000001.1"/>
</dbReference>
<dbReference type="EMBL" id="SZWE01000001">
    <property type="protein sequence ID" value="MRU14684.1"/>
    <property type="molecule type" value="Genomic_DNA"/>
</dbReference>
<dbReference type="Gene3D" id="1.20.120.520">
    <property type="entry name" value="nmb1532 protein domain like"/>
    <property type="match status" value="1"/>
</dbReference>
<accession>A0A844CX61</accession>
<reference evidence="2 3" key="1">
    <citation type="submission" date="2019-05" db="EMBL/GenBank/DDBJ databases">
        <title>Roseovarius bejariae sp. nov., a moderately halophylic bacterium isolated from a saline soil in Rambla Salada (Murcia).</title>
        <authorList>
            <person name="Castro D.J."/>
            <person name="Gomez-Altuve A."/>
            <person name="Reina J.C."/>
            <person name="Rodriguez M."/>
            <person name="Sampedro I."/>
            <person name="Llamas I."/>
            <person name="Martinez-Checa F."/>
        </authorList>
    </citation>
    <scope>NUCLEOTIDE SEQUENCE [LARGE SCALE GENOMIC DNA]</scope>
    <source>
        <strain evidence="2 3">A21</strain>
    </source>
</reference>
<sequence length="186" mass="20692">MERAAAYPDDGAGRGEACPGLRANPLDQIADEHMEQRVMCCDLETLVHCAHPPQARAIAILTHLTTVLPRHVADEEEDLFPLLRRRAAPDDEIHETLAQLLADHDESETSLDRVVQALRRVLSSNTAFTDDEVADAVAFATHERRHLIVENAIVLPLARGLLTKDDLKTLRLRMALRRSGPDSEET</sequence>
<dbReference type="Pfam" id="PF01814">
    <property type="entry name" value="Hemerythrin"/>
    <property type="match status" value="1"/>
</dbReference>
<gene>
    <name evidence="2" type="ORF">FDP25_04485</name>
</gene>
<evidence type="ECO:0000313" key="3">
    <source>
        <dbReference type="Proteomes" id="UP000564704"/>
    </source>
</evidence>
<dbReference type="Proteomes" id="UP000564704">
    <property type="component" value="Unassembled WGS sequence"/>
</dbReference>
<protein>
    <submittedName>
        <fullName evidence="2">Hemerythrin</fullName>
    </submittedName>
</protein>
<dbReference type="InterPro" id="IPR012312">
    <property type="entry name" value="Hemerythrin-like"/>
</dbReference>
<name>A0A844CX61_9RHOB</name>
<dbReference type="AlphaFoldDB" id="A0A844CX61"/>
<evidence type="ECO:0000313" key="2">
    <source>
        <dbReference type="EMBL" id="MRU14684.1"/>
    </source>
</evidence>